<proteinExistence type="inferred from homology"/>
<protein>
    <submittedName>
        <fullName evidence="6">DUF4102 domain-containing protein</fullName>
    </submittedName>
</protein>
<dbReference type="PANTHER" id="PTHR30629">
    <property type="entry name" value="PROPHAGE INTEGRASE"/>
    <property type="match status" value="1"/>
</dbReference>
<keyword evidence="7" id="KW-1185">Reference proteome</keyword>
<dbReference type="InterPro" id="IPR013762">
    <property type="entry name" value="Integrase-like_cat_sf"/>
</dbReference>
<reference evidence="6 7" key="1">
    <citation type="submission" date="2019-03" db="EMBL/GenBank/DDBJ databases">
        <title>Metabolic reconstructions from genomes of highly enriched 'Candidatus Accumulibacter' and 'Candidatus Competibacter' bioreactor populations.</title>
        <authorList>
            <person name="Annavajhala M.K."/>
            <person name="Welles L."/>
            <person name="Abbas B."/>
            <person name="Sorokin D."/>
            <person name="Park H."/>
            <person name="Van Loosdrecht M."/>
            <person name="Chandran K."/>
        </authorList>
    </citation>
    <scope>NUCLEOTIDE SEQUENCE [LARGE SCALE GENOMIC DNA]</scope>
    <source>
        <strain evidence="6 7">SBR_S</strain>
    </source>
</reference>
<evidence type="ECO:0000256" key="4">
    <source>
        <dbReference type="SAM" id="MobiDB-lite"/>
    </source>
</evidence>
<dbReference type="Gene3D" id="3.30.160.390">
    <property type="entry name" value="Integrase, DNA-binding domain"/>
    <property type="match status" value="1"/>
</dbReference>
<dbReference type="InterPro" id="IPR038488">
    <property type="entry name" value="Integrase_DNA-bd_sf"/>
</dbReference>
<evidence type="ECO:0000256" key="1">
    <source>
        <dbReference type="ARBA" id="ARBA00008857"/>
    </source>
</evidence>
<sequence length="441" mass="48927">MSERVKFTAGKISGFNCPAGSNAAFLWDTDTKGLGLKASMGGSRRYVLESRLKSGASIRLTIGDPKTWAIQAARDEARRLQTLIDQGIDPRQEKAERVAASEAKREQAKRVQALAMEAWQAYLDARATRWSARSLLDHQRLSDAGGRPKTRGRKPGEGDTTLPGILLPLLSLPLAKIDADAVRAWLKGEAAHRPTQANNAFVRLRAFLNWCADRPEYRDQARTDACLTRLSRDELPKKSAKDDCLQREQLPAWFAAVRQIQNPVIAAYLQTTLLAGARREEVAGLAWNDVDFQWKAMTIKDKVDGTRTIPLTPYVAALLAALPRRNEWVFSSPAAASGRLQEPRIQHNKALTAAGLPNVTIHGLRRSFGTLAEWVECPAGVSAQIMGHKPSATAEKHYRVRPLDLLRMWHTKIETWILNEAGIEQSTDEQTAPRLVKGGRK</sequence>
<dbReference type="Pfam" id="PF00589">
    <property type="entry name" value="Phage_integrase"/>
    <property type="match status" value="1"/>
</dbReference>
<evidence type="ECO:0000256" key="3">
    <source>
        <dbReference type="ARBA" id="ARBA00023172"/>
    </source>
</evidence>
<dbReference type="Pfam" id="PF13356">
    <property type="entry name" value="Arm-DNA-bind_3"/>
    <property type="match status" value="1"/>
</dbReference>
<gene>
    <name evidence="6" type="ORF">E4Q23_17105</name>
</gene>
<evidence type="ECO:0000313" key="6">
    <source>
        <dbReference type="EMBL" id="NMQ29328.1"/>
    </source>
</evidence>
<dbReference type="InterPro" id="IPR050808">
    <property type="entry name" value="Phage_Integrase"/>
</dbReference>
<evidence type="ECO:0000313" key="7">
    <source>
        <dbReference type="Proteomes" id="UP000749010"/>
    </source>
</evidence>
<evidence type="ECO:0000256" key="2">
    <source>
        <dbReference type="ARBA" id="ARBA00022908"/>
    </source>
</evidence>
<dbReference type="Gene3D" id="1.10.443.10">
    <property type="entry name" value="Intergrase catalytic core"/>
    <property type="match status" value="1"/>
</dbReference>
<dbReference type="InterPro" id="IPR002104">
    <property type="entry name" value="Integrase_catalytic"/>
</dbReference>
<feature type="domain" description="Tyr recombinase" evidence="5">
    <location>
        <begin position="240"/>
        <end position="411"/>
    </location>
</feature>
<dbReference type="InterPro" id="IPR011010">
    <property type="entry name" value="DNA_brk_join_enz"/>
</dbReference>
<name>A0ABX1U394_9PROT</name>
<organism evidence="6 7">
    <name type="scientific">Candidatus Accumulibacter phosphatis</name>
    <dbReference type="NCBI Taxonomy" id="327160"/>
    <lineage>
        <taxon>Bacteria</taxon>
        <taxon>Pseudomonadati</taxon>
        <taxon>Pseudomonadota</taxon>
        <taxon>Betaproteobacteria</taxon>
        <taxon>Candidatus Accumulibacter</taxon>
    </lineage>
</organism>
<dbReference type="RefSeq" id="WP_169067787.1">
    <property type="nucleotide sequence ID" value="NZ_SPMY01000052.1"/>
</dbReference>
<keyword evidence="2" id="KW-0229">DNA integration</keyword>
<evidence type="ECO:0000259" key="5">
    <source>
        <dbReference type="PROSITE" id="PS51898"/>
    </source>
</evidence>
<dbReference type="EMBL" id="SPMY01000052">
    <property type="protein sequence ID" value="NMQ29328.1"/>
    <property type="molecule type" value="Genomic_DNA"/>
</dbReference>
<keyword evidence="3" id="KW-0233">DNA recombination</keyword>
<comment type="similarity">
    <text evidence="1">Belongs to the 'phage' integrase family.</text>
</comment>
<dbReference type="PROSITE" id="PS51898">
    <property type="entry name" value="TYR_RECOMBINASE"/>
    <property type="match status" value="1"/>
</dbReference>
<dbReference type="InterPro" id="IPR025166">
    <property type="entry name" value="Integrase_DNA_bind_dom"/>
</dbReference>
<dbReference type="Proteomes" id="UP000749010">
    <property type="component" value="Unassembled WGS sequence"/>
</dbReference>
<accession>A0ABX1U394</accession>
<comment type="caution">
    <text evidence="6">The sequence shown here is derived from an EMBL/GenBank/DDBJ whole genome shotgun (WGS) entry which is preliminary data.</text>
</comment>
<dbReference type="PANTHER" id="PTHR30629:SF6">
    <property type="entry name" value="PROPHAGE INTEGRASE INTA-RELATED"/>
    <property type="match status" value="1"/>
</dbReference>
<dbReference type="SUPFAM" id="SSF56349">
    <property type="entry name" value="DNA breaking-rejoining enzymes"/>
    <property type="match status" value="1"/>
</dbReference>
<feature type="region of interest" description="Disordered" evidence="4">
    <location>
        <begin position="140"/>
        <end position="160"/>
    </location>
</feature>